<evidence type="ECO:0000313" key="1">
    <source>
        <dbReference type="EMBL" id="TFK65513.1"/>
    </source>
</evidence>
<reference evidence="1 2" key="1">
    <citation type="journal article" date="2019" name="Nat. Ecol. Evol.">
        <title>Megaphylogeny resolves global patterns of mushroom evolution.</title>
        <authorList>
            <person name="Varga T."/>
            <person name="Krizsan K."/>
            <person name="Foldi C."/>
            <person name="Dima B."/>
            <person name="Sanchez-Garcia M."/>
            <person name="Sanchez-Ramirez S."/>
            <person name="Szollosi G.J."/>
            <person name="Szarkandi J.G."/>
            <person name="Papp V."/>
            <person name="Albert L."/>
            <person name="Andreopoulos W."/>
            <person name="Angelini C."/>
            <person name="Antonin V."/>
            <person name="Barry K.W."/>
            <person name="Bougher N.L."/>
            <person name="Buchanan P."/>
            <person name="Buyck B."/>
            <person name="Bense V."/>
            <person name="Catcheside P."/>
            <person name="Chovatia M."/>
            <person name="Cooper J."/>
            <person name="Damon W."/>
            <person name="Desjardin D."/>
            <person name="Finy P."/>
            <person name="Geml J."/>
            <person name="Haridas S."/>
            <person name="Hughes K."/>
            <person name="Justo A."/>
            <person name="Karasinski D."/>
            <person name="Kautmanova I."/>
            <person name="Kiss B."/>
            <person name="Kocsube S."/>
            <person name="Kotiranta H."/>
            <person name="LaButti K.M."/>
            <person name="Lechner B.E."/>
            <person name="Liimatainen K."/>
            <person name="Lipzen A."/>
            <person name="Lukacs Z."/>
            <person name="Mihaltcheva S."/>
            <person name="Morgado L.N."/>
            <person name="Niskanen T."/>
            <person name="Noordeloos M.E."/>
            <person name="Ohm R.A."/>
            <person name="Ortiz-Santana B."/>
            <person name="Ovrebo C."/>
            <person name="Racz N."/>
            <person name="Riley R."/>
            <person name="Savchenko A."/>
            <person name="Shiryaev A."/>
            <person name="Soop K."/>
            <person name="Spirin V."/>
            <person name="Szebenyi C."/>
            <person name="Tomsovsky M."/>
            <person name="Tulloss R.E."/>
            <person name="Uehling J."/>
            <person name="Grigoriev I.V."/>
            <person name="Vagvolgyi C."/>
            <person name="Papp T."/>
            <person name="Martin F.M."/>
            <person name="Miettinen O."/>
            <person name="Hibbett D.S."/>
            <person name="Nagy L.G."/>
        </authorList>
    </citation>
    <scope>NUCLEOTIDE SEQUENCE [LARGE SCALE GENOMIC DNA]</scope>
    <source>
        <strain evidence="1 2">NL-1719</strain>
    </source>
</reference>
<gene>
    <name evidence="1" type="ORF">BDN72DRAFT_773273</name>
</gene>
<organism evidence="1 2">
    <name type="scientific">Pluteus cervinus</name>
    <dbReference type="NCBI Taxonomy" id="181527"/>
    <lineage>
        <taxon>Eukaryota</taxon>
        <taxon>Fungi</taxon>
        <taxon>Dikarya</taxon>
        <taxon>Basidiomycota</taxon>
        <taxon>Agaricomycotina</taxon>
        <taxon>Agaricomycetes</taxon>
        <taxon>Agaricomycetidae</taxon>
        <taxon>Agaricales</taxon>
        <taxon>Pluteineae</taxon>
        <taxon>Pluteaceae</taxon>
        <taxon>Pluteus</taxon>
    </lineage>
</organism>
<sequence length="136" mass="15588">MTLAITLSSPLDALSGLVVARRRKIDEEMMSLQESIRRLRMERNALSPIYCLSPEVLAQIFVDVRDEFELAYVDIERRRGWTVVAQISQYWREVALESSTLWSTISVGFPGAEEWLTRTKGRHISIYTLLPTPSSN</sequence>
<feature type="non-terminal residue" evidence="1">
    <location>
        <position position="136"/>
    </location>
</feature>
<accession>A0ACD3AI18</accession>
<name>A0ACD3AI18_9AGAR</name>
<evidence type="ECO:0000313" key="2">
    <source>
        <dbReference type="Proteomes" id="UP000308600"/>
    </source>
</evidence>
<dbReference type="Proteomes" id="UP000308600">
    <property type="component" value="Unassembled WGS sequence"/>
</dbReference>
<protein>
    <submittedName>
        <fullName evidence="1">Uncharacterized protein</fullName>
    </submittedName>
</protein>
<dbReference type="EMBL" id="ML208434">
    <property type="protein sequence ID" value="TFK65513.1"/>
    <property type="molecule type" value="Genomic_DNA"/>
</dbReference>
<proteinExistence type="predicted"/>
<keyword evidence="2" id="KW-1185">Reference proteome</keyword>